<keyword evidence="1" id="KW-1133">Transmembrane helix</keyword>
<accession>A0AAV5SK89</accession>
<feature type="non-terminal residue" evidence="2">
    <location>
        <position position="99"/>
    </location>
</feature>
<comment type="caution">
    <text evidence="2">The sequence shown here is derived from an EMBL/GenBank/DDBJ whole genome shotgun (WGS) entry which is preliminary data.</text>
</comment>
<feature type="transmembrane region" description="Helical" evidence="1">
    <location>
        <begin position="80"/>
        <end position="98"/>
    </location>
</feature>
<evidence type="ECO:0000256" key="1">
    <source>
        <dbReference type="SAM" id="Phobius"/>
    </source>
</evidence>
<evidence type="ECO:0000313" key="2">
    <source>
        <dbReference type="EMBL" id="GMS83107.1"/>
    </source>
</evidence>
<evidence type="ECO:0008006" key="4">
    <source>
        <dbReference type="Google" id="ProtNLM"/>
    </source>
</evidence>
<keyword evidence="3" id="KW-1185">Reference proteome</keyword>
<evidence type="ECO:0000313" key="3">
    <source>
        <dbReference type="Proteomes" id="UP001432027"/>
    </source>
</evidence>
<organism evidence="2 3">
    <name type="scientific">Pristionchus entomophagus</name>
    <dbReference type="NCBI Taxonomy" id="358040"/>
    <lineage>
        <taxon>Eukaryota</taxon>
        <taxon>Metazoa</taxon>
        <taxon>Ecdysozoa</taxon>
        <taxon>Nematoda</taxon>
        <taxon>Chromadorea</taxon>
        <taxon>Rhabditida</taxon>
        <taxon>Rhabditina</taxon>
        <taxon>Diplogasteromorpha</taxon>
        <taxon>Diplogasteroidea</taxon>
        <taxon>Neodiplogasteridae</taxon>
        <taxon>Pristionchus</taxon>
    </lineage>
</organism>
<gene>
    <name evidence="2" type="ORF">PENTCL1PPCAC_5282</name>
</gene>
<feature type="transmembrane region" description="Helical" evidence="1">
    <location>
        <begin position="49"/>
        <end position="74"/>
    </location>
</feature>
<dbReference type="EMBL" id="BTSX01000002">
    <property type="protein sequence ID" value="GMS83107.1"/>
    <property type="molecule type" value="Genomic_DNA"/>
</dbReference>
<dbReference type="Proteomes" id="UP001432027">
    <property type="component" value="Unassembled WGS sequence"/>
</dbReference>
<sequence>MRGSPSLSARSFLCSSSSFFTASGSEPLIFSISAFITAGSVQSERKRSFICLAGAWASALSLPMSSSAMAGFAFSASRIFFARSMISGGMAIVLLTYCN</sequence>
<dbReference type="AlphaFoldDB" id="A0AAV5SK89"/>
<protein>
    <recommendedName>
        <fullName evidence="4">Secreted protein</fullName>
    </recommendedName>
</protein>
<keyword evidence="1" id="KW-0472">Membrane</keyword>
<proteinExistence type="predicted"/>
<reference evidence="2" key="1">
    <citation type="submission" date="2023-10" db="EMBL/GenBank/DDBJ databases">
        <title>Genome assembly of Pristionchus species.</title>
        <authorList>
            <person name="Yoshida K."/>
            <person name="Sommer R.J."/>
        </authorList>
    </citation>
    <scope>NUCLEOTIDE SEQUENCE</scope>
    <source>
        <strain evidence="2">RS0144</strain>
    </source>
</reference>
<keyword evidence="1" id="KW-0812">Transmembrane</keyword>
<name>A0AAV5SK89_9BILA</name>